<dbReference type="Gene3D" id="1.20.1250.20">
    <property type="entry name" value="MFS general substrate transporter like domains"/>
    <property type="match status" value="1"/>
</dbReference>
<evidence type="ECO:0000313" key="7">
    <source>
        <dbReference type="EMBL" id="SBP19742.1"/>
    </source>
</evidence>
<feature type="transmembrane region" description="Helical" evidence="5">
    <location>
        <begin position="124"/>
        <end position="141"/>
    </location>
</feature>
<feature type="transmembrane region" description="Helical" evidence="5">
    <location>
        <begin position="400"/>
        <end position="422"/>
    </location>
</feature>
<dbReference type="AlphaFoldDB" id="A0A1A7XNR9"/>
<feature type="transmembrane region" description="Helical" evidence="5">
    <location>
        <begin position="434"/>
        <end position="456"/>
    </location>
</feature>
<feature type="transmembrane region" description="Helical" evidence="5">
    <location>
        <begin position="174"/>
        <end position="194"/>
    </location>
</feature>
<reference evidence="7" key="2">
    <citation type="submission" date="2016-06" db="EMBL/GenBank/DDBJ databases">
        <title>The genome of a short-lived fish provides insights into sex chromosome evolution and the genetic control of aging.</title>
        <authorList>
            <person name="Reichwald K."/>
            <person name="Felder M."/>
            <person name="Petzold A."/>
            <person name="Koch P."/>
            <person name="Groth M."/>
            <person name="Platzer M."/>
        </authorList>
    </citation>
    <scope>NUCLEOTIDE SEQUENCE</scope>
    <source>
        <tissue evidence="7">Brain</tissue>
    </source>
</reference>
<dbReference type="GO" id="GO:0022857">
    <property type="term" value="F:transmembrane transporter activity"/>
    <property type="evidence" value="ECO:0007669"/>
    <property type="project" value="InterPro"/>
</dbReference>
<feature type="transmembrane region" description="Helical" evidence="5">
    <location>
        <begin position="206"/>
        <end position="229"/>
    </location>
</feature>
<dbReference type="GO" id="GO:0016020">
    <property type="term" value="C:membrane"/>
    <property type="evidence" value="ECO:0007669"/>
    <property type="project" value="UniProtKB-SubCell"/>
</dbReference>
<evidence type="ECO:0000259" key="6">
    <source>
        <dbReference type="PROSITE" id="PS50850"/>
    </source>
</evidence>
<dbReference type="PANTHER" id="PTHR24064">
    <property type="entry name" value="SOLUTE CARRIER FAMILY 22 MEMBER"/>
    <property type="match status" value="1"/>
</dbReference>
<dbReference type="Pfam" id="PF00083">
    <property type="entry name" value="Sugar_tr"/>
    <property type="match status" value="1"/>
</dbReference>
<sequence length="541" mass="59470">MNFDQILTAIGGFGKYQKILYIWICLPQIFLAFHMMVSVFTGATPPHQCQEGSSSGVTNQTFIPGAVTGNVSLLDASCFFLENRTERVPCVHGWVYSQEVFQSTTVTEWDLVCTKAGLNSVGSSIYMFGLLVGSVVFGAMADRYGRRFVLLLSIALQTVLGVAVAFAPNFPVYVLLRFAVGTTISGVIINAFVLGTEWTCTKRRMLAGIITDYIFGLGYMLLAGVAYLIRDWRKLQLAISAPGFLLIFYIWVLPQSARWLLANDRREEAIALLRKAALVNGRVLPAAFQVEKWDIFGGAKRSHSVLDLVRTPQMRKRAIILFYIWFVNVLVYYGLSLGVSRLGTDLYLTQFVFGLVEIPARTLVLFVLPLSRRLTQSCFLAVGGLACLLMLTIPADHPNILTGLAMVGKFGITASFAVIYVYTAEIFPTVVRQTGLGVSSMFARVGGVLAPIINMLHNHSPATPLIIFGASPLLGAVLALALPETADRPLPDTLEDVENWDDSLTSIKGDFQLCENFDPTANSTEKQEMNTLHHSAIQPQL</sequence>
<dbReference type="PROSITE" id="PS50850">
    <property type="entry name" value="MFS"/>
    <property type="match status" value="1"/>
</dbReference>
<dbReference type="SUPFAM" id="SSF103473">
    <property type="entry name" value="MFS general substrate transporter"/>
    <property type="match status" value="1"/>
</dbReference>
<feature type="domain" description="Major facilitator superfamily (MFS) profile" evidence="6">
    <location>
        <begin position="61"/>
        <end position="487"/>
    </location>
</feature>
<feature type="transmembrane region" description="Helical" evidence="5">
    <location>
        <begin position="148"/>
        <end position="168"/>
    </location>
</feature>
<comment type="subcellular location">
    <subcellularLocation>
        <location evidence="1">Membrane</location>
        <topology evidence="1">Multi-pass membrane protein</topology>
    </subcellularLocation>
</comment>
<keyword evidence="4 5" id="KW-0472">Membrane</keyword>
<evidence type="ECO:0000256" key="3">
    <source>
        <dbReference type="ARBA" id="ARBA00022989"/>
    </source>
</evidence>
<keyword evidence="2 5" id="KW-0812">Transmembrane</keyword>
<gene>
    <name evidence="7" type="primary">Nfu_g_1_013216</name>
</gene>
<dbReference type="EMBL" id="HADW01018342">
    <property type="protein sequence ID" value="SBP19742.1"/>
    <property type="molecule type" value="Transcribed_RNA"/>
</dbReference>
<evidence type="ECO:0000256" key="4">
    <source>
        <dbReference type="ARBA" id="ARBA00023136"/>
    </source>
</evidence>
<feature type="transmembrane region" description="Helical" evidence="5">
    <location>
        <begin position="235"/>
        <end position="253"/>
    </location>
</feature>
<feature type="transmembrane region" description="Helical" evidence="5">
    <location>
        <begin position="462"/>
        <end position="482"/>
    </location>
</feature>
<dbReference type="InterPro" id="IPR005828">
    <property type="entry name" value="MFS_sugar_transport-like"/>
</dbReference>
<evidence type="ECO:0000256" key="2">
    <source>
        <dbReference type="ARBA" id="ARBA00022692"/>
    </source>
</evidence>
<reference evidence="7" key="1">
    <citation type="submission" date="2016-05" db="EMBL/GenBank/DDBJ databases">
        <authorList>
            <person name="Lavstsen T."/>
            <person name="Jespersen J.S."/>
        </authorList>
    </citation>
    <scope>NUCLEOTIDE SEQUENCE</scope>
    <source>
        <tissue evidence="7">Brain</tissue>
    </source>
</reference>
<evidence type="ECO:0000256" key="1">
    <source>
        <dbReference type="ARBA" id="ARBA00004141"/>
    </source>
</evidence>
<name>A0A1A7XNR9_9TELE</name>
<feature type="transmembrane region" description="Helical" evidence="5">
    <location>
        <begin position="377"/>
        <end position="394"/>
    </location>
</feature>
<keyword evidence="3 5" id="KW-1133">Transmembrane helix</keyword>
<proteinExistence type="predicted"/>
<feature type="transmembrane region" description="Helical" evidence="5">
    <location>
        <begin position="318"/>
        <end position="335"/>
    </location>
</feature>
<dbReference type="InterPro" id="IPR020846">
    <property type="entry name" value="MFS_dom"/>
</dbReference>
<dbReference type="CDD" id="cd17374">
    <property type="entry name" value="MFS_OAT"/>
    <property type="match status" value="1"/>
</dbReference>
<feature type="transmembrane region" description="Helical" evidence="5">
    <location>
        <begin position="20"/>
        <end position="40"/>
    </location>
</feature>
<evidence type="ECO:0000256" key="5">
    <source>
        <dbReference type="SAM" id="Phobius"/>
    </source>
</evidence>
<organism evidence="7">
    <name type="scientific">Iconisemion striatum</name>
    <dbReference type="NCBI Taxonomy" id="60296"/>
    <lineage>
        <taxon>Eukaryota</taxon>
        <taxon>Metazoa</taxon>
        <taxon>Chordata</taxon>
        <taxon>Craniata</taxon>
        <taxon>Vertebrata</taxon>
        <taxon>Euteleostomi</taxon>
        <taxon>Actinopterygii</taxon>
        <taxon>Neopterygii</taxon>
        <taxon>Teleostei</taxon>
        <taxon>Neoteleostei</taxon>
        <taxon>Acanthomorphata</taxon>
        <taxon>Ovalentaria</taxon>
        <taxon>Atherinomorphae</taxon>
        <taxon>Cyprinodontiformes</taxon>
        <taxon>Nothobranchiidae</taxon>
        <taxon>Iconisemion</taxon>
    </lineage>
</organism>
<protein>
    <recommendedName>
        <fullName evidence="6">Major facilitator superfamily (MFS) profile domain-containing protein</fullName>
    </recommendedName>
</protein>
<accession>A0A1A7XNR9</accession>
<feature type="transmembrane region" description="Helical" evidence="5">
    <location>
        <begin position="347"/>
        <end position="370"/>
    </location>
</feature>
<dbReference type="InterPro" id="IPR036259">
    <property type="entry name" value="MFS_trans_sf"/>
</dbReference>